<dbReference type="FunFam" id="1.25.40.10:FF:000781">
    <property type="entry name" value="Pentatricopeptide repeat-containing protein"/>
    <property type="match status" value="1"/>
</dbReference>
<organism evidence="13">
    <name type="scientific">Brassica napus</name>
    <name type="common">Rape</name>
    <dbReference type="NCBI Taxonomy" id="3708"/>
    <lineage>
        <taxon>Eukaryota</taxon>
        <taxon>Viridiplantae</taxon>
        <taxon>Streptophyta</taxon>
        <taxon>Embryophyta</taxon>
        <taxon>Tracheophyta</taxon>
        <taxon>Spermatophyta</taxon>
        <taxon>Magnoliopsida</taxon>
        <taxon>eudicotyledons</taxon>
        <taxon>Gunneridae</taxon>
        <taxon>Pentapetalae</taxon>
        <taxon>rosids</taxon>
        <taxon>malvids</taxon>
        <taxon>Brassicales</taxon>
        <taxon>Brassicaceae</taxon>
        <taxon>Brassiceae</taxon>
        <taxon>Brassica</taxon>
    </lineage>
</organism>
<protein>
    <submittedName>
        <fullName evidence="13">(rape) hypothetical protein</fullName>
    </submittedName>
</protein>
<dbReference type="FunFam" id="1.25.40.10:FF:000724">
    <property type="entry name" value="Putative pentatricopeptide repeat-containing protein"/>
    <property type="match status" value="1"/>
</dbReference>
<feature type="region of interest" description="Disordered" evidence="9">
    <location>
        <begin position="68"/>
        <end position="117"/>
    </location>
</feature>
<dbReference type="InterPro" id="IPR017884">
    <property type="entry name" value="SANT_dom"/>
</dbReference>
<dbReference type="PROSITE" id="PS51375">
    <property type="entry name" value="PPR"/>
    <property type="match status" value="5"/>
</dbReference>
<dbReference type="GO" id="GO:0009451">
    <property type="term" value="P:RNA modification"/>
    <property type="evidence" value="ECO:0007669"/>
    <property type="project" value="InterPro"/>
</dbReference>
<keyword evidence="3" id="KW-0805">Transcription regulation</keyword>
<dbReference type="GO" id="GO:0010468">
    <property type="term" value="P:regulation of gene expression"/>
    <property type="evidence" value="ECO:0007669"/>
    <property type="project" value="UniProtKB-ARBA"/>
</dbReference>
<keyword evidence="2" id="KW-0677">Repeat</keyword>
<evidence type="ECO:0000256" key="1">
    <source>
        <dbReference type="ARBA" id="ARBA00004123"/>
    </source>
</evidence>
<dbReference type="OMA" id="VNANAWG"/>
<dbReference type="Pfam" id="PF20431">
    <property type="entry name" value="E_motif"/>
    <property type="match status" value="1"/>
</dbReference>
<dbReference type="PANTHER" id="PTHR47926">
    <property type="entry name" value="PENTATRICOPEPTIDE REPEAT-CONTAINING PROTEIN"/>
    <property type="match status" value="1"/>
</dbReference>
<feature type="region of interest" description="Disordered" evidence="9">
    <location>
        <begin position="185"/>
        <end position="230"/>
    </location>
</feature>
<comment type="subcellular location">
    <subcellularLocation>
        <location evidence="1">Nucleus</location>
    </subcellularLocation>
</comment>
<evidence type="ECO:0000256" key="8">
    <source>
        <dbReference type="PROSITE-ProRule" id="PRU00708"/>
    </source>
</evidence>
<feature type="repeat" description="PPR" evidence="8">
    <location>
        <begin position="831"/>
        <end position="865"/>
    </location>
</feature>
<dbReference type="EMBL" id="HG994367">
    <property type="protein sequence ID" value="CAF1696776.1"/>
    <property type="molecule type" value="Genomic_DNA"/>
</dbReference>
<dbReference type="Pfam" id="PF13041">
    <property type="entry name" value="PPR_2"/>
    <property type="match status" value="1"/>
</dbReference>
<evidence type="ECO:0000256" key="5">
    <source>
        <dbReference type="ARBA" id="ARBA00023163"/>
    </source>
</evidence>
<feature type="repeat" description="PPR" evidence="8">
    <location>
        <begin position="487"/>
        <end position="521"/>
    </location>
</feature>
<dbReference type="InterPro" id="IPR046848">
    <property type="entry name" value="E_motif"/>
</dbReference>
<sequence>MTVEEVSDGSVWSREDDIAFERALASYTDESEEKWEKIAADVPGKSVEQIKEHYEVLVEDVGRIESGCVPLPDYGSPEGSSGHGGDDGGSGKKGGNSHAGESNQGSKAKSEQERRKGIAWTEDEHRLFLLGLDKYGKGDWRSISRNFVVTRTPTQVASHAQKYFIRLNSMNKDRRRSSIHDITSVGDADVSTPQGPITGQNNNNGSTAVTGGGNKSAKQAASQPPPLPSMYGTPTIGQPVIGPLVSAVGTPVNLPPPPPPHLAFGVHTAPVPGAPVNMGQMPYTMPRTPTAHRIFWGKMEVLRQFIQSFRFLSGFGVDNRVLSDVVKACASVSELRSGRALHGCVAKLGHLGCNEVSKSVLNMYAKCRRMDDCQKMFRQMTSVDPVVWNIVLTGLSHSCAHETMRFFKGMLFEDEPRPSSVTFAIVLPVCVRLGKAAYNGKVLHSYIIKIGLEKDTLVGNALVSMYAKSGFVLPDAYAAFDSIADKDVVSWNAFIAGFSENNMKVNALRLFSTMLKEPVEPNYATIANILPVCASMDKSIAYGSGRQIHGYVVQRSWLQSHVNVCNSLVSFYLRVRRIGEAASLFTTMGSRDLVSWNVVIAGYASNCEWSKALQLFRKLVHKGDVSPDSVTIVSILPVCAQLTNLTIGKEIHSYVLRRAYLMGDTSVGNALISFYARFGDTCAAYWVFSLISKKDIISWNAILDAYADSPRHSQFMNLLHHLFDEAIIPDSVTILSIVKFCTNVLGVGKVKEVHGYSVKAGLLNDEDEPMLGNALLDAYAKCGNVEYAQRIFQGLSKKRTLVTYNSMLSGYVNSGSQDDAQLLFREMSTTDLTTWSLMVRIYAESCCPSEAIDVFREIQARGMRPNTVTIMNLLPVCAQTASLHLVRQCHGYIIRGGLGDIRLKGTLLDVYAKCGSLKNSYSVFQLEAHKDLVMFTSMIAGYAVHGMGKEALLIYSRMMDLGIKPDHVFITTLLTACCHAGLIQDGLQIFDSIRTVYGLKPTMEQYASVVDLLARGGRLDDAYSFVTEMPVEPNENIWGTLLRACITYNRMDLGRLASNHLLQAESEDIGNYVLISNMYAADGKWEGVKELRKLMKKKEMKKPAGCSWLDVDGKMNVFMSGDSSHPRRNSMFDVLNALFVQMKEPVAF</sequence>
<evidence type="ECO:0000313" key="13">
    <source>
        <dbReference type="EMBL" id="CAF1696776.1"/>
    </source>
</evidence>
<feature type="domain" description="Myb-like" evidence="10">
    <location>
        <begin position="12"/>
        <end position="58"/>
    </location>
</feature>
<dbReference type="PANTHER" id="PTHR47926:SF481">
    <property type="entry name" value="TETRATRICOPEPTIDE-LIKE HELICAL DOMAIN SUPERFAMILY"/>
    <property type="match status" value="1"/>
</dbReference>
<evidence type="ECO:0000256" key="3">
    <source>
        <dbReference type="ARBA" id="ARBA00023015"/>
    </source>
</evidence>
<dbReference type="InterPro" id="IPR011990">
    <property type="entry name" value="TPR-like_helical_dom_sf"/>
</dbReference>
<dbReference type="GO" id="GO:0005634">
    <property type="term" value="C:nucleus"/>
    <property type="evidence" value="ECO:0007669"/>
    <property type="project" value="UniProtKB-SubCell"/>
</dbReference>
<evidence type="ECO:0000256" key="6">
    <source>
        <dbReference type="ARBA" id="ARBA00023242"/>
    </source>
</evidence>
<dbReference type="InterPro" id="IPR001005">
    <property type="entry name" value="SANT/Myb"/>
</dbReference>
<dbReference type="PROSITE" id="PS51294">
    <property type="entry name" value="HTH_MYB"/>
    <property type="match status" value="1"/>
</dbReference>
<name>A0A816I3H9_BRANA</name>
<dbReference type="InterPro" id="IPR002885">
    <property type="entry name" value="PPR_rpt"/>
</dbReference>
<evidence type="ECO:0000259" key="10">
    <source>
        <dbReference type="PROSITE" id="PS50090"/>
    </source>
</evidence>
<evidence type="ECO:0000259" key="12">
    <source>
        <dbReference type="PROSITE" id="PS51294"/>
    </source>
</evidence>
<dbReference type="FunFam" id="1.10.10.60:FF:000154">
    <property type="entry name" value="Transcription factor SRM1"/>
    <property type="match status" value="1"/>
</dbReference>
<keyword evidence="5" id="KW-0804">Transcription</keyword>
<dbReference type="CDD" id="cd00167">
    <property type="entry name" value="SANT"/>
    <property type="match status" value="2"/>
</dbReference>
<dbReference type="Gene3D" id="1.10.10.60">
    <property type="entry name" value="Homeodomain-like"/>
    <property type="match status" value="2"/>
</dbReference>
<dbReference type="AlphaFoldDB" id="A0A816I3H9"/>
<accession>A0A816I3H9</accession>
<feature type="domain" description="Myb-like" evidence="10">
    <location>
        <begin position="112"/>
        <end position="164"/>
    </location>
</feature>
<dbReference type="SMR" id="A0A816I3H9"/>
<dbReference type="Pfam" id="PF01535">
    <property type="entry name" value="PPR"/>
    <property type="match status" value="6"/>
</dbReference>
<keyword evidence="6" id="KW-0539">Nucleus</keyword>
<keyword evidence="4" id="KW-0238">DNA-binding</keyword>
<dbReference type="SUPFAM" id="SSF46689">
    <property type="entry name" value="Homeodomain-like"/>
    <property type="match status" value="2"/>
</dbReference>
<proteinExistence type="inferred from homology"/>
<dbReference type="Gene3D" id="1.25.40.10">
    <property type="entry name" value="Tetratricopeptide repeat domain"/>
    <property type="match status" value="6"/>
</dbReference>
<dbReference type="PROSITE" id="PS51293">
    <property type="entry name" value="SANT"/>
    <property type="match status" value="1"/>
</dbReference>
<dbReference type="Gramene" id="CDX81108">
    <property type="protein sequence ID" value="CDX81108"/>
    <property type="gene ID" value="GSBRNA2T00134554001"/>
</dbReference>
<feature type="repeat" description="PPR" evidence="8">
    <location>
        <begin position="592"/>
        <end position="626"/>
    </location>
</feature>
<dbReference type="InterPro" id="IPR017930">
    <property type="entry name" value="Myb_dom"/>
</dbReference>
<dbReference type="PROSITE" id="PS50090">
    <property type="entry name" value="MYB_LIKE"/>
    <property type="match status" value="2"/>
</dbReference>
<dbReference type="InterPro" id="IPR046960">
    <property type="entry name" value="PPR_At4g14850-like_plant"/>
</dbReference>
<dbReference type="Proteomes" id="UP001295469">
    <property type="component" value="Chromosome C03"/>
</dbReference>
<feature type="repeat" description="PPR" evidence="8">
    <location>
        <begin position="931"/>
        <end position="965"/>
    </location>
</feature>
<comment type="similarity">
    <text evidence="7">Belongs to the PPR family. PCMP-E subfamily.</text>
</comment>
<feature type="compositionally biased region" description="Polar residues" evidence="9">
    <location>
        <begin position="191"/>
        <end position="209"/>
    </location>
</feature>
<reference evidence="13" key="1">
    <citation type="submission" date="2021-01" db="EMBL/GenBank/DDBJ databases">
        <authorList>
            <consortium name="Genoscope - CEA"/>
            <person name="William W."/>
        </authorList>
    </citation>
    <scope>NUCLEOTIDE SEQUENCE</scope>
</reference>
<dbReference type="FunFam" id="1.25.40.10:FF:000361">
    <property type="entry name" value="Pentatricopeptide repeat-containing protein chloroplastic"/>
    <property type="match status" value="1"/>
</dbReference>
<feature type="compositionally biased region" description="Basic and acidic residues" evidence="9">
    <location>
        <begin position="108"/>
        <end position="117"/>
    </location>
</feature>
<evidence type="ECO:0000256" key="9">
    <source>
        <dbReference type="SAM" id="MobiDB-lite"/>
    </source>
</evidence>
<dbReference type="InterPro" id="IPR009057">
    <property type="entry name" value="Homeodomain-like_sf"/>
</dbReference>
<evidence type="ECO:0000256" key="7">
    <source>
        <dbReference type="ARBA" id="ARBA00061659"/>
    </source>
</evidence>
<dbReference type="SMART" id="SM00717">
    <property type="entry name" value="SANT"/>
    <property type="match status" value="2"/>
</dbReference>
<dbReference type="FunFam" id="1.10.10.60:FF:000009">
    <property type="entry name" value="transcription factor MYB1R1"/>
    <property type="match status" value="1"/>
</dbReference>
<dbReference type="GO" id="GO:0003723">
    <property type="term" value="F:RNA binding"/>
    <property type="evidence" value="ECO:0007669"/>
    <property type="project" value="InterPro"/>
</dbReference>
<feature type="repeat" description="PPR" evidence="8">
    <location>
        <begin position="800"/>
        <end position="830"/>
    </location>
</feature>
<dbReference type="FunFam" id="1.25.40.10:FF:000412">
    <property type="entry name" value="Putative pentatricopeptide repeat-containing protein"/>
    <property type="match status" value="1"/>
</dbReference>
<evidence type="ECO:0000256" key="4">
    <source>
        <dbReference type="ARBA" id="ARBA00023125"/>
    </source>
</evidence>
<dbReference type="NCBIfam" id="TIGR00756">
    <property type="entry name" value="PPR"/>
    <property type="match status" value="3"/>
</dbReference>
<dbReference type="InterPro" id="IPR006447">
    <property type="entry name" value="Myb_dom_plants"/>
</dbReference>
<evidence type="ECO:0000256" key="2">
    <source>
        <dbReference type="ARBA" id="ARBA00022737"/>
    </source>
</evidence>
<gene>
    <name evidence="13" type="ORF">DARMORV10_C03P04390.1</name>
</gene>
<dbReference type="Pfam" id="PF00249">
    <property type="entry name" value="Myb_DNA-binding"/>
    <property type="match status" value="2"/>
</dbReference>
<evidence type="ECO:0000259" key="11">
    <source>
        <dbReference type="PROSITE" id="PS51293"/>
    </source>
</evidence>
<dbReference type="FunFam" id="1.25.40.10:FF:000090">
    <property type="entry name" value="Pentatricopeptide repeat-containing protein, chloroplastic"/>
    <property type="match status" value="1"/>
</dbReference>
<feature type="domain" description="HTH myb-type" evidence="12">
    <location>
        <begin position="112"/>
        <end position="168"/>
    </location>
</feature>
<feature type="domain" description="SANT" evidence="11">
    <location>
        <begin position="120"/>
        <end position="168"/>
    </location>
</feature>
<dbReference type="GO" id="GO:0003677">
    <property type="term" value="F:DNA binding"/>
    <property type="evidence" value="ECO:0007669"/>
    <property type="project" value="UniProtKB-KW"/>
</dbReference>
<dbReference type="NCBIfam" id="TIGR01557">
    <property type="entry name" value="myb_SHAQKYF"/>
    <property type="match status" value="1"/>
</dbReference>